<dbReference type="SUPFAM" id="SSF53756">
    <property type="entry name" value="UDP-Glycosyltransferase/glycogen phosphorylase"/>
    <property type="match status" value="1"/>
</dbReference>
<gene>
    <name evidence="1" type="ordered locus">Clim_1872</name>
</gene>
<proteinExistence type="predicted"/>
<dbReference type="CDD" id="cd03801">
    <property type="entry name" value="GT4_PimA-like"/>
    <property type="match status" value="1"/>
</dbReference>
<dbReference type="GO" id="GO:0016740">
    <property type="term" value="F:transferase activity"/>
    <property type="evidence" value="ECO:0007669"/>
    <property type="project" value="UniProtKB-KW"/>
</dbReference>
<dbReference type="Pfam" id="PF13692">
    <property type="entry name" value="Glyco_trans_1_4"/>
    <property type="match status" value="1"/>
</dbReference>
<dbReference type="RefSeq" id="WP_012466781.1">
    <property type="nucleotide sequence ID" value="NC_010803.1"/>
</dbReference>
<keyword evidence="1" id="KW-0808">Transferase</keyword>
<sequence>MNSAILFEPDGYVLSGEKLMGRHAAGHAFLRAAVSGRDGLPLLAYTPHRGSFDVFTRLVHAFDPSAETRWISANRLDLLERSGTLYIPGPGLDTQAWLRLRRGITAYSVCGVTHTTASHGAMDSIAGLLEAPVMEWDALICTSEAVRESVRLVLDAGRDYLQWRFGSVRQLTIPKLPVIPLGVHCDDFRFDEAERKAAREALGISDSAVVALFAGRLSFHAKAHPFAMYAALQQVAERSGRELVLVQSGWFANDHIGNAFSSGSELFCPGVRVLCTDGRKPEERRRSWAAADLFISLSDNIQETFGLTPIEAMAAGLPSLVTDWDGYRDTVRDGIDGFRIATRMPEKGCGSFLAEAHESGSMGYDMYCGYACQLVSLDISALVLRLSELCGNPELRFSMGIAARKRAEEVFDWRVIFSRYKELWQELDAVRAAAVGRSGAVPACSPARMDPFTVFQHYSTFSVNRLSAVSLQPGSGMQHYRQRLAHPLFSYAAGLLPKPGEMERFFLFLMARGTCIIGDIAREIGLDESSIIRAVVMLEKMDIVTIS</sequence>
<evidence type="ECO:0000313" key="1">
    <source>
        <dbReference type="EMBL" id="ACD90908.1"/>
    </source>
</evidence>
<dbReference type="PANTHER" id="PTHR12526:SF637">
    <property type="entry name" value="GLYCOSYLTRANSFERASE EPSF-RELATED"/>
    <property type="match status" value="1"/>
</dbReference>
<dbReference type="EMBL" id="CP001097">
    <property type="protein sequence ID" value="ACD90908.1"/>
    <property type="molecule type" value="Genomic_DNA"/>
</dbReference>
<dbReference type="Proteomes" id="UP000008841">
    <property type="component" value="Chromosome"/>
</dbReference>
<name>B3EF46_CHLL2</name>
<organism evidence="1 2">
    <name type="scientific">Chlorobium limicola (strain DSM 245 / NBRC 103803 / 6330)</name>
    <dbReference type="NCBI Taxonomy" id="290315"/>
    <lineage>
        <taxon>Bacteria</taxon>
        <taxon>Pseudomonadati</taxon>
        <taxon>Chlorobiota</taxon>
        <taxon>Chlorobiia</taxon>
        <taxon>Chlorobiales</taxon>
        <taxon>Chlorobiaceae</taxon>
        <taxon>Chlorobium/Pelodictyon group</taxon>
        <taxon>Chlorobium</taxon>
    </lineage>
</organism>
<dbReference type="HOGENOM" id="CLU_033328_0_0_10"/>
<accession>B3EF46</accession>
<dbReference type="eggNOG" id="COG0438">
    <property type="taxonomic scope" value="Bacteria"/>
</dbReference>
<protein>
    <submittedName>
        <fullName evidence="1">Glycosyl transferase group 1</fullName>
    </submittedName>
</protein>
<dbReference type="CAZy" id="GT4">
    <property type="family name" value="Glycosyltransferase Family 4"/>
</dbReference>
<dbReference type="PANTHER" id="PTHR12526">
    <property type="entry name" value="GLYCOSYLTRANSFERASE"/>
    <property type="match status" value="1"/>
</dbReference>
<dbReference type="STRING" id="290315.Clim_1872"/>
<evidence type="ECO:0000313" key="2">
    <source>
        <dbReference type="Proteomes" id="UP000008841"/>
    </source>
</evidence>
<dbReference type="OrthoDB" id="9768685at2"/>
<dbReference type="KEGG" id="cli:Clim_1872"/>
<dbReference type="Gene3D" id="3.40.50.2000">
    <property type="entry name" value="Glycogen Phosphorylase B"/>
    <property type="match status" value="1"/>
</dbReference>
<reference evidence="1 2" key="1">
    <citation type="submission" date="2008-05" db="EMBL/GenBank/DDBJ databases">
        <title>Complete sequence of Chlorobium limicola DSM 245.</title>
        <authorList>
            <consortium name="US DOE Joint Genome Institute"/>
            <person name="Lucas S."/>
            <person name="Copeland A."/>
            <person name="Lapidus A."/>
            <person name="Glavina del Rio T."/>
            <person name="Dalin E."/>
            <person name="Tice H."/>
            <person name="Bruce D."/>
            <person name="Goodwin L."/>
            <person name="Pitluck S."/>
            <person name="Schmutz J."/>
            <person name="Larimer F."/>
            <person name="Land M."/>
            <person name="Hauser L."/>
            <person name="Kyrpides N."/>
            <person name="Ovchinnikova G."/>
            <person name="Zhao F."/>
            <person name="Li T."/>
            <person name="Liu Z."/>
            <person name="Overmann J."/>
            <person name="Bryant D.A."/>
            <person name="Richardson P."/>
        </authorList>
    </citation>
    <scope>NUCLEOTIDE SEQUENCE [LARGE SCALE GENOMIC DNA]</scope>
    <source>
        <strain evidence="2">DSM 245 / NBRC 103803 / 6330</strain>
    </source>
</reference>
<dbReference type="AlphaFoldDB" id="B3EF46"/>